<evidence type="ECO:0000259" key="3">
    <source>
        <dbReference type="Pfam" id="PF04967"/>
    </source>
</evidence>
<evidence type="ECO:0000259" key="4">
    <source>
        <dbReference type="Pfam" id="PF15915"/>
    </source>
</evidence>
<dbReference type="PANTHER" id="PTHR34236">
    <property type="entry name" value="DIMETHYL SULFOXIDE REDUCTASE TRANSCRIPTIONAL ACTIVATOR"/>
    <property type="match status" value="1"/>
</dbReference>
<dbReference type="Pfam" id="PF15915">
    <property type="entry name" value="BAT"/>
    <property type="match status" value="1"/>
</dbReference>
<dbReference type="STRING" id="308853.SAMN05421752_107145"/>
<evidence type="ECO:0000256" key="2">
    <source>
        <dbReference type="ARBA" id="ARBA00023163"/>
    </source>
</evidence>
<proteinExistence type="predicted"/>
<protein>
    <submittedName>
        <fullName evidence="5">Predicted DNA binding protein, contains HTH domain</fullName>
    </submittedName>
</protein>
<dbReference type="CDD" id="cd06171">
    <property type="entry name" value="Sigma70_r4"/>
    <property type="match status" value="1"/>
</dbReference>
<organism evidence="5 6">
    <name type="scientific">Natronorubrum thiooxidans</name>
    <dbReference type="NCBI Taxonomy" id="308853"/>
    <lineage>
        <taxon>Archaea</taxon>
        <taxon>Methanobacteriati</taxon>
        <taxon>Methanobacteriota</taxon>
        <taxon>Stenosarchaea group</taxon>
        <taxon>Halobacteria</taxon>
        <taxon>Halobacteriales</taxon>
        <taxon>Natrialbaceae</taxon>
        <taxon>Natronorubrum</taxon>
    </lineage>
</organism>
<accession>A0A1N7FMC3</accession>
<sequence>MPVIGLLDEGFRMATVMEFTSPVAEFPLGSVFENLPGVTVELERLIPHETLIIPYFWVRGAETGDIEAAFEQHAGVRNIRVVDSVEDEYLMRAEWEQEYFGILSALAKANVVVLSGVGTKDEWRFEVRGESQETIAEFREDCQENDIPIAITAVHAMLPIQGEGYELTETQREALILAYERGYFNTPREVSLEEVADELGITQQSLSSRLRRGHRRLIGATLSSSV</sequence>
<keyword evidence="6" id="KW-1185">Reference proteome</keyword>
<feature type="domain" description="HTH bat-type" evidence="3">
    <location>
        <begin position="167"/>
        <end position="218"/>
    </location>
</feature>
<evidence type="ECO:0000313" key="6">
    <source>
        <dbReference type="Proteomes" id="UP000185936"/>
    </source>
</evidence>
<dbReference type="AlphaFoldDB" id="A0A1N7FMC3"/>
<reference evidence="6" key="1">
    <citation type="submission" date="2017-01" db="EMBL/GenBank/DDBJ databases">
        <authorList>
            <person name="Varghese N."/>
            <person name="Submissions S."/>
        </authorList>
    </citation>
    <scope>NUCLEOTIDE SEQUENCE [LARGE SCALE GENOMIC DNA]</scope>
    <source>
        <strain evidence="6">type strain: HArc-</strain>
    </source>
</reference>
<dbReference type="EMBL" id="FTNR01000007">
    <property type="protein sequence ID" value="SIS01509.1"/>
    <property type="molecule type" value="Genomic_DNA"/>
</dbReference>
<dbReference type="PANTHER" id="PTHR34236:SF1">
    <property type="entry name" value="DIMETHYL SULFOXIDE REDUCTASE TRANSCRIPTIONAL ACTIVATOR"/>
    <property type="match status" value="1"/>
</dbReference>
<evidence type="ECO:0000256" key="1">
    <source>
        <dbReference type="ARBA" id="ARBA00023015"/>
    </source>
</evidence>
<gene>
    <name evidence="5" type="ORF">SAMN05421752_107145</name>
</gene>
<feature type="domain" description="Bacterioopsin transcriptional activator GAF and HTH associated" evidence="4">
    <location>
        <begin position="36"/>
        <end position="145"/>
    </location>
</feature>
<dbReference type="InterPro" id="IPR007050">
    <property type="entry name" value="HTH_bacterioopsin"/>
</dbReference>
<dbReference type="SUPFAM" id="SSF88659">
    <property type="entry name" value="Sigma3 and sigma4 domains of RNA polymerase sigma factors"/>
    <property type="match status" value="1"/>
</dbReference>
<dbReference type="InterPro" id="IPR013324">
    <property type="entry name" value="RNA_pol_sigma_r3/r4-like"/>
</dbReference>
<dbReference type="Pfam" id="PF04967">
    <property type="entry name" value="HTH_10"/>
    <property type="match status" value="1"/>
</dbReference>
<name>A0A1N7FMC3_9EURY</name>
<keyword evidence="2" id="KW-0804">Transcription</keyword>
<keyword evidence="1" id="KW-0805">Transcription regulation</keyword>
<dbReference type="InterPro" id="IPR031803">
    <property type="entry name" value="BAT_GAF/HTH-assoc"/>
</dbReference>
<dbReference type="InterPro" id="IPR036388">
    <property type="entry name" value="WH-like_DNA-bd_sf"/>
</dbReference>
<evidence type="ECO:0000313" key="5">
    <source>
        <dbReference type="EMBL" id="SIS01509.1"/>
    </source>
</evidence>
<dbReference type="Proteomes" id="UP000185936">
    <property type="component" value="Unassembled WGS sequence"/>
</dbReference>
<dbReference type="Gene3D" id="1.10.10.10">
    <property type="entry name" value="Winged helix-like DNA-binding domain superfamily/Winged helix DNA-binding domain"/>
    <property type="match status" value="1"/>
</dbReference>